<name>A0A1I5MAT1_9HYPH</name>
<dbReference type="InterPro" id="IPR012312">
    <property type="entry name" value="Hemerythrin-like"/>
</dbReference>
<feature type="domain" description="Hemerythrin-like" evidence="1">
    <location>
        <begin position="27"/>
        <end position="156"/>
    </location>
</feature>
<dbReference type="EMBL" id="FOVR01000020">
    <property type="protein sequence ID" value="SFP06593.1"/>
    <property type="molecule type" value="Genomic_DNA"/>
</dbReference>
<dbReference type="Gene3D" id="1.20.120.520">
    <property type="entry name" value="nmb1532 protein domain like"/>
    <property type="match status" value="1"/>
</dbReference>
<evidence type="ECO:0000259" key="1">
    <source>
        <dbReference type="Pfam" id="PF01814"/>
    </source>
</evidence>
<dbReference type="AlphaFoldDB" id="A0A1I5MAT1"/>
<sequence length="186" mass="20906">MKKHDEANRIALDLLRKKQNKDCFASPLEFLLDEHMRQRALFGLLDNLSVGAHLGAAYVEAAISFLKSDFALHSLDEEEDLFPLLRRRVDDDGQLEHLLGKLSSEHTRDRERARLILIGLNDGAPFSIEFLELLHDFAVAERRHLIVENAIIIPLARACLSATDLVMIGARMAARRGIEVKGKGGF</sequence>
<dbReference type="STRING" id="655353.SAMN04488056_12031"/>
<keyword evidence="3" id="KW-1185">Reference proteome</keyword>
<gene>
    <name evidence="2" type="ORF">SAMN04488056_12031</name>
</gene>
<evidence type="ECO:0000313" key="2">
    <source>
        <dbReference type="EMBL" id="SFP06593.1"/>
    </source>
</evidence>
<dbReference type="Pfam" id="PF01814">
    <property type="entry name" value="Hemerythrin"/>
    <property type="match status" value="1"/>
</dbReference>
<reference evidence="2 3" key="1">
    <citation type="submission" date="2016-10" db="EMBL/GenBank/DDBJ databases">
        <authorList>
            <person name="de Groot N.N."/>
        </authorList>
    </citation>
    <scope>NUCLEOTIDE SEQUENCE [LARGE SCALE GENOMIC DNA]</scope>
    <source>
        <strain evidence="2 3">CGMCC 1.9157</strain>
    </source>
</reference>
<protein>
    <submittedName>
        <fullName evidence="2">Hemerythrin HHE cation binding domain-containing protein</fullName>
    </submittedName>
</protein>
<dbReference type="RefSeq" id="WP_090075514.1">
    <property type="nucleotide sequence ID" value="NZ_FOVR01000020.1"/>
</dbReference>
<evidence type="ECO:0000313" key="3">
    <source>
        <dbReference type="Proteomes" id="UP000199236"/>
    </source>
</evidence>
<accession>A0A1I5MAT1</accession>
<dbReference type="Proteomes" id="UP000199236">
    <property type="component" value="Unassembled WGS sequence"/>
</dbReference>
<proteinExistence type="predicted"/>
<dbReference type="OrthoDB" id="8282715at2"/>
<organism evidence="2 3">
    <name type="scientific">Cohaesibacter marisflavi</name>
    <dbReference type="NCBI Taxonomy" id="655353"/>
    <lineage>
        <taxon>Bacteria</taxon>
        <taxon>Pseudomonadati</taxon>
        <taxon>Pseudomonadota</taxon>
        <taxon>Alphaproteobacteria</taxon>
        <taxon>Hyphomicrobiales</taxon>
        <taxon>Cohaesibacteraceae</taxon>
    </lineage>
</organism>